<proteinExistence type="predicted"/>
<reference evidence="1" key="1">
    <citation type="submission" date="2021-03" db="EMBL/GenBank/DDBJ databases">
        <authorList>
            <consortium name="DOE Joint Genome Institute"/>
            <person name="Ahrendt S."/>
            <person name="Looney B.P."/>
            <person name="Miyauchi S."/>
            <person name="Morin E."/>
            <person name="Drula E."/>
            <person name="Courty P.E."/>
            <person name="Chicoki N."/>
            <person name="Fauchery L."/>
            <person name="Kohler A."/>
            <person name="Kuo A."/>
            <person name="Labutti K."/>
            <person name="Pangilinan J."/>
            <person name="Lipzen A."/>
            <person name="Riley R."/>
            <person name="Andreopoulos W."/>
            <person name="He G."/>
            <person name="Johnson J."/>
            <person name="Barry K.W."/>
            <person name="Grigoriev I.V."/>
            <person name="Nagy L."/>
            <person name="Hibbett D."/>
            <person name="Henrissat B."/>
            <person name="Matheny P.B."/>
            <person name="Labbe J."/>
            <person name="Martin F."/>
        </authorList>
    </citation>
    <scope>NUCLEOTIDE SEQUENCE</scope>
    <source>
        <strain evidence="1">HHB10654</strain>
    </source>
</reference>
<name>A0ACB8TFH7_9AGAM</name>
<evidence type="ECO:0000313" key="2">
    <source>
        <dbReference type="Proteomes" id="UP000814140"/>
    </source>
</evidence>
<dbReference type="Proteomes" id="UP000814140">
    <property type="component" value="Unassembled WGS sequence"/>
</dbReference>
<organism evidence="1 2">
    <name type="scientific">Artomyces pyxidatus</name>
    <dbReference type="NCBI Taxonomy" id="48021"/>
    <lineage>
        <taxon>Eukaryota</taxon>
        <taxon>Fungi</taxon>
        <taxon>Dikarya</taxon>
        <taxon>Basidiomycota</taxon>
        <taxon>Agaricomycotina</taxon>
        <taxon>Agaricomycetes</taxon>
        <taxon>Russulales</taxon>
        <taxon>Auriscalpiaceae</taxon>
        <taxon>Artomyces</taxon>
    </lineage>
</organism>
<comment type="caution">
    <text evidence="1">The sequence shown here is derived from an EMBL/GenBank/DDBJ whole genome shotgun (WGS) entry which is preliminary data.</text>
</comment>
<keyword evidence="2" id="KW-1185">Reference proteome</keyword>
<gene>
    <name evidence="1" type="ORF">BV25DRAFT_1867714</name>
</gene>
<dbReference type="EMBL" id="MU277190">
    <property type="protein sequence ID" value="KAI0067164.1"/>
    <property type="molecule type" value="Genomic_DNA"/>
</dbReference>
<evidence type="ECO:0000313" key="1">
    <source>
        <dbReference type="EMBL" id="KAI0067164.1"/>
    </source>
</evidence>
<sequence length="263" mass="29026">MPPSPLLLHRPQHSSSLSSLVDFIHPRKSRLRATFICLFSLVVLTSYIFLVAQPSLVTAPIPILQHPPPEEPRSSWRNLATKYRNAAVAVVVARPEITLTSPQELGAITSFMAALPQNVVPLTIDPTRPIDPQLILDFDTRSAQAETEVEEVVSDVWARNPVVLFSKLHSPISRELKTILHDMKLRPPPTIFEVDQRADAQVLVPMLFRLTNATDLPILLVGGVSVGTIDDIRELDARGQLKTLVSRAGAVIDGGKKTKKGRR</sequence>
<reference evidence="1" key="2">
    <citation type="journal article" date="2022" name="New Phytol.">
        <title>Evolutionary transition to the ectomycorrhizal habit in the genomes of a hyperdiverse lineage of mushroom-forming fungi.</title>
        <authorList>
            <person name="Looney B."/>
            <person name="Miyauchi S."/>
            <person name="Morin E."/>
            <person name="Drula E."/>
            <person name="Courty P.E."/>
            <person name="Kohler A."/>
            <person name="Kuo A."/>
            <person name="LaButti K."/>
            <person name="Pangilinan J."/>
            <person name="Lipzen A."/>
            <person name="Riley R."/>
            <person name="Andreopoulos W."/>
            <person name="He G."/>
            <person name="Johnson J."/>
            <person name="Nolan M."/>
            <person name="Tritt A."/>
            <person name="Barry K.W."/>
            <person name="Grigoriev I.V."/>
            <person name="Nagy L.G."/>
            <person name="Hibbett D."/>
            <person name="Henrissat B."/>
            <person name="Matheny P.B."/>
            <person name="Labbe J."/>
            <person name="Martin F.M."/>
        </authorList>
    </citation>
    <scope>NUCLEOTIDE SEQUENCE</scope>
    <source>
        <strain evidence="1">HHB10654</strain>
    </source>
</reference>
<protein>
    <submittedName>
        <fullName evidence="1">Uncharacterized protein</fullName>
    </submittedName>
</protein>
<accession>A0ACB8TFH7</accession>